<accession>A0ABT9ZS50</accession>
<dbReference type="InterPro" id="IPR021309">
    <property type="entry name" value="YgaP-like_TM"/>
</dbReference>
<evidence type="ECO:0000256" key="1">
    <source>
        <dbReference type="SAM" id="Phobius"/>
    </source>
</evidence>
<keyword evidence="1" id="KW-0812">Transmembrane</keyword>
<organism evidence="3 4">
    <name type="scientific">Evansella vedderi</name>
    <dbReference type="NCBI Taxonomy" id="38282"/>
    <lineage>
        <taxon>Bacteria</taxon>
        <taxon>Bacillati</taxon>
        <taxon>Bacillota</taxon>
        <taxon>Bacilli</taxon>
        <taxon>Bacillales</taxon>
        <taxon>Bacillaceae</taxon>
        <taxon>Evansella</taxon>
    </lineage>
</organism>
<gene>
    <name evidence="3" type="ORF">J2S74_001434</name>
</gene>
<evidence type="ECO:0000313" key="3">
    <source>
        <dbReference type="EMBL" id="MDQ0254061.1"/>
    </source>
</evidence>
<name>A0ABT9ZS50_9BACI</name>
<protein>
    <recommendedName>
        <fullName evidence="2">Inner membrane protein YgaP-like transmembrane domain-containing protein</fullName>
    </recommendedName>
</protein>
<comment type="caution">
    <text evidence="3">The sequence shown here is derived from an EMBL/GenBank/DDBJ whole genome shotgun (WGS) entry which is preliminary data.</text>
</comment>
<dbReference type="Proteomes" id="UP001230005">
    <property type="component" value="Unassembled WGS sequence"/>
</dbReference>
<evidence type="ECO:0000259" key="2">
    <source>
        <dbReference type="Pfam" id="PF11127"/>
    </source>
</evidence>
<reference evidence="3 4" key="1">
    <citation type="submission" date="2023-07" db="EMBL/GenBank/DDBJ databases">
        <title>Genomic Encyclopedia of Type Strains, Phase IV (KMG-IV): sequencing the most valuable type-strain genomes for metagenomic binning, comparative biology and taxonomic classification.</title>
        <authorList>
            <person name="Goeker M."/>
        </authorList>
    </citation>
    <scope>NUCLEOTIDE SEQUENCE [LARGE SCALE GENOMIC DNA]</scope>
    <source>
        <strain evidence="3 4">DSM 9768</strain>
    </source>
</reference>
<dbReference type="RefSeq" id="WP_307323487.1">
    <property type="nucleotide sequence ID" value="NZ_JAUSUG010000004.1"/>
</dbReference>
<keyword evidence="4" id="KW-1185">Reference proteome</keyword>
<feature type="domain" description="Inner membrane protein YgaP-like transmembrane" evidence="2">
    <location>
        <begin position="1"/>
        <end position="63"/>
    </location>
</feature>
<feature type="transmembrane region" description="Helical" evidence="1">
    <location>
        <begin position="6"/>
        <end position="26"/>
    </location>
</feature>
<proteinExistence type="predicted"/>
<dbReference type="EMBL" id="JAUSUG010000004">
    <property type="protein sequence ID" value="MDQ0254061.1"/>
    <property type="molecule type" value="Genomic_DNA"/>
</dbReference>
<evidence type="ECO:0000313" key="4">
    <source>
        <dbReference type="Proteomes" id="UP001230005"/>
    </source>
</evidence>
<dbReference type="Pfam" id="PF11127">
    <property type="entry name" value="YgaP-like_TM"/>
    <property type="match status" value="1"/>
</dbReference>
<keyword evidence="1" id="KW-1133">Transmembrane helix</keyword>
<sequence>MRQNIGLINAVIRITCGLTIVAWATSKLVRRPYDSMPLICTILGAMKVAEGITRFCPLTYLFEESEYYYEDEDYEYEDEEYDDDDTAVEVTVDPT</sequence>
<keyword evidence="1" id="KW-0472">Membrane</keyword>